<comment type="caution">
    <text evidence="1">The sequence shown here is derived from an EMBL/GenBank/DDBJ whole genome shotgun (WGS) entry which is preliminary data.</text>
</comment>
<dbReference type="Gene3D" id="2.40.160.20">
    <property type="match status" value="1"/>
</dbReference>
<protein>
    <recommendedName>
        <fullName evidence="2">Outer membrane protein beta-barrel domain-containing protein</fullName>
    </recommendedName>
</protein>
<dbReference type="InterPro" id="IPR011250">
    <property type="entry name" value="OMP/PagP_B-barrel"/>
</dbReference>
<dbReference type="SUPFAM" id="SSF56925">
    <property type="entry name" value="OMPA-like"/>
    <property type="match status" value="1"/>
</dbReference>
<dbReference type="EMBL" id="VSSQ01000406">
    <property type="protein sequence ID" value="MPL93867.1"/>
    <property type="molecule type" value="Genomic_DNA"/>
</dbReference>
<evidence type="ECO:0000313" key="1">
    <source>
        <dbReference type="EMBL" id="MPL93867.1"/>
    </source>
</evidence>
<reference evidence="1" key="1">
    <citation type="submission" date="2019-08" db="EMBL/GenBank/DDBJ databases">
        <authorList>
            <person name="Kucharzyk K."/>
            <person name="Murdoch R.W."/>
            <person name="Higgins S."/>
            <person name="Loffler F."/>
        </authorList>
    </citation>
    <scope>NUCLEOTIDE SEQUENCE</scope>
</reference>
<accession>A0A644VRG8</accession>
<organism evidence="1">
    <name type="scientific">bioreactor metagenome</name>
    <dbReference type="NCBI Taxonomy" id="1076179"/>
    <lineage>
        <taxon>unclassified sequences</taxon>
        <taxon>metagenomes</taxon>
        <taxon>ecological metagenomes</taxon>
    </lineage>
</organism>
<gene>
    <name evidence="1" type="ORF">SDC9_40015</name>
</gene>
<dbReference type="AlphaFoldDB" id="A0A644VRG8"/>
<name>A0A644VRG8_9ZZZZ</name>
<proteinExistence type="predicted"/>
<sequence>MNVSAKDIISKGEQVVKLGIGIGSYYGGDGYSSSIPPISASYEKGILEGLLGGKASIGVGGYLGYSANKWESSFNNEMWGYKYSYLILGARGLFHYQLVKKLDTYAGLMLGYNVVSSKYYGSDAIAPYVGSASSASGIGYSAFAGARYNFNKKFGAYAEIGYGISALELGVSIKL</sequence>
<evidence type="ECO:0008006" key="2">
    <source>
        <dbReference type="Google" id="ProtNLM"/>
    </source>
</evidence>